<gene>
    <name evidence="6" type="ORF">SAMN05421779_1109</name>
</gene>
<dbReference type="InterPro" id="IPR036188">
    <property type="entry name" value="FAD/NAD-bd_sf"/>
</dbReference>
<evidence type="ECO:0000313" key="7">
    <source>
        <dbReference type="Proteomes" id="UP000185678"/>
    </source>
</evidence>
<dbReference type="InterPro" id="IPR055178">
    <property type="entry name" value="RsdA/BaiN/AoA(So)-like_dom"/>
</dbReference>
<evidence type="ECO:0000256" key="3">
    <source>
        <dbReference type="ARBA" id="ARBA00022827"/>
    </source>
</evidence>
<dbReference type="PANTHER" id="PTHR42887:SF1">
    <property type="entry name" value="BLR3961 PROTEIN"/>
    <property type="match status" value="1"/>
</dbReference>
<dbReference type="EMBL" id="FTOA01000010">
    <property type="protein sequence ID" value="SIT17295.1"/>
    <property type="molecule type" value="Genomic_DNA"/>
</dbReference>
<dbReference type="SUPFAM" id="SSF160996">
    <property type="entry name" value="HI0933 insert domain-like"/>
    <property type="match status" value="1"/>
</dbReference>
<evidence type="ECO:0000259" key="5">
    <source>
        <dbReference type="Pfam" id="PF22780"/>
    </source>
</evidence>
<dbReference type="Gene3D" id="3.50.50.60">
    <property type="entry name" value="FAD/NAD(P)-binding domain"/>
    <property type="match status" value="1"/>
</dbReference>
<dbReference type="SUPFAM" id="SSF51905">
    <property type="entry name" value="FAD/NAD(P)-binding domain"/>
    <property type="match status" value="1"/>
</dbReference>
<feature type="domain" description="RsdA/BaiN/AoA(So)-like Rossmann fold-like" evidence="4">
    <location>
        <begin position="17"/>
        <end position="409"/>
    </location>
</feature>
<keyword evidence="3" id="KW-0274">FAD</keyword>
<feature type="domain" description="RsdA/BaiN/AoA(So)-like insert" evidence="5">
    <location>
        <begin position="206"/>
        <end position="357"/>
    </location>
</feature>
<dbReference type="InterPro" id="IPR057661">
    <property type="entry name" value="RsdA/BaiN/AoA(So)_Rossmann"/>
</dbReference>
<keyword evidence="2" id="KW-0285">Flavoprotein</keyword>
<organism evidence="6 7">
    <name type="scientific">Insolitispirillum peregrinum</name>
    <dbReference type="NCBI Taxonomy" id="80876"/>
    <lineage>
        <taxon>Bacteria</taxon>
        <taxon>Pseudomonadati</taxon>
        <taxon>Pseudomonadota</taxon>
        <taxon>Alphaproteobacteria</taxon>
        <taxon>Rhodospirillales</taxon>
        <taxon>Novispirillaceae</taxon>
        <taxon>Insolitispirillum</taxon>
    </lineage>
</organism>
<accession>A0A1N7Q386</accession>
<dbReference type="NCBIfam" id="TIGR00275">
    <property type="entry name" value="aminoacetone oxidase family FAD-binding enzyme"/>
    <property type="match status" value="1"/>
</dbReference>
<comment type="cofactor">
    <cofactor evidence="1">
        <name>FAD</name>
        <dbReference type="ChEBI" id="CHEBI:57692"/>
    </cofactor>
</comment>
<dbReference type="STRING" id="80876.SAMN05421779_1109"/>
<dbReference type="InterPro" id="IPR023166">
    <property type="entry name" value="BaiN-like_dom_sf"/>
</dbReference>
<sequence length="417" mass="44510">MVDGDAKHGPMQANVRSVAVIGGGPAGLMAAERVAEAGYRVDVYERMPSVGRKILMAGKTGLNLTHSEPQADFLARYGTQAATLAGIVRSFDAQAVRDWAAGLGVETYVGSSGRVFPREMKAAPLLRAWVRRLRTLGVRFHVRHRWTGWQADGSLCFEGPEGQAVICPPPAATVLALGGGSWASLGSDGAWCPLLAAAGAGVAPLRPANCGFEVVWSPVLRDRFAGEPVKTVVARYGEVSKPGEFVLSRDGVEGSLIYAFSAALRDACERDGQAVLSLDLLPGRDSERLRQDLRRPRGSLSASSYLKKALGLEGVKAALVREILGPSLLDHPERLIRTLKDFPLTVLRPRPIDEAISTAGGVMFGSMTPELMLTTRPGVFCCGEMLDWEAPTGGYLLTACFATGAWVGDAVVRWGQK</sequence>
<protein>
    <recommendedName>
        <fullName evidence="8">TIGR03862 family flavoprotein</fullName>
    </recommendedName>
</protein>
<dbReference type="AlphaFoldDB" id="A0A1N7Q386"/>
<dbReference type="InterPro" id="IPR022460">
    <property type="entry name" value="Flavoprotein_PP4765"/>
</dbReference>
<keyword evidence="7" id="KW-1185">Reference proteome</keyword>
<evidence type="ECO:0000259" key="4">
    <source>
        <dbReference type="Pfam" id="PF03486"/>
    </source>
</evidence>
<dbReference type="Pfam" id="PF22780">
    <property type="entry name" value="HI0933_like_1st"/>
    <property type="match status" value="1"/>
</dbReference>
<dbReference type="Gene3D" id="2.40.30.10">
    <property type="entry name" value="Translation factors"/>
    <property type="match status" value="1"/>
</dbReference>
<evidence type="ECO:0008006" key="8">
    <source>
        <dbReference type="Google" id="ProtNLM"/>
    </source>
</evidence>
<name>A0A1N7Q386_9PROT</name>
<dbReference type="PRINTS" id="PR00419">
    <property type="entry name" value="ADXRDTASE"/>
</dbReference>
<dbReference type="Proteomes" id="UP000185678">
    <property type="component" value="Unassembled WGS sequence"/>
</dbReference>
<dbReference type="Pfam" id="PF03486">
    <property type="entry name" value="HI0933_like"/>
    <property type="match status" value="1"/>
</dbReference>
<dbReference type="NCBIfam" id="TIGR03862">
    <property type="entry name" value="flavo_PP4765"/>
    <property type="match status" value="1"/>
</dbReference>
<evidence type="ECO:0000256" key="1">
    <source>
        <dbReference type="ARBA" id="ARBA00001974"/>
    </source>
</evidence>
<evidence type="ECO:0000313" key="6">
    <source>
        <dbReference type="EMBL" id="SIT17295.1"/>
    </source>
</evidence>
<reference evidence="6 7" key="1">
    <citation type="submission" date="2017-01" db="EMBL/GenBank/DDBJ databases">
        <authorList>
            <person name="Mah S.A."/>
            <person name="Swanson W.J."/>
            <person name="Moy G.W."/>
            <person name="Vacquier V.D."/>
        </authorList>
    </citation>
    <scope>NUCLEOTIDE SEQUENCE [LARGE SCALE GENOMIC DNA]</scope>
    <source>
        <strain evidence="6 7">DSM 11589</strain>
    </source>
</reference>
<dbReference type="PANTHER" id="PTHR42887">
    <property type="entry name" value="OS12G0638800 PROTEIN"/>
    <property type="match status" value="1"/>
</dbReference>
<dbReference type="InterPro" id="IPR004792">
    <property type="entry name" value="BaiN-like"/>
</dbReference>
<evidence type="ECO:0000256" key="2">
    <source>
        <dbReference type="ARBA" id="ARBA00022630"/>
    </source>
</evidence>
<proteinExistence type="predicted"/>
<dbReference type="Gene3D" id="1.10.8.260">
    <property type="entry name" value="HI0933 insert domain-like"/>
    <property type="match status" value="1"/>
</dbReference>